<dbReference type="EC" id="7.1.1.2" evidence="2"/>
<organism evidence="3">
    <name type="scientific">Polyplacotoma mediterranea</name>
    <dbReference type="NCBI Taxonomy" id="2283839"/>
    <lineage>
        <taxon>Eukaryota</taxon>
        <taxon>Metazoa</taxon>
        <taxon>Placozoa</taxon>
        <taxon>Polyplacotoma</taxon>
    </lineage>
</organism>
<feature type="transmembrane region" description="Helical" evidence="2">
    <location>
        <begin position="83"/>
        <end position="102"/>
    </location>
</feature>
<accession>A0A481YNK5</accession>
<comment type="similarity">
    <text evidence="2">Belongs to the complex I subunit 6 family.</text>
</comment>
<keyword evidence="2" id="KW-0679">Respiratory chain</keyword>
<dbReference type="InterPro" id="IPR042106">
    <property type="entry name" value="Nuo/plastoQ_OxRdtase_6_NuoJ"/>
</dbReference>
<keyword evidence="2" id="KW-0520">NAD</keyword>
<evidence type="ECO:0000256" key="1">
    <source>
        <dbReference type="ARBA" id="ARBA00021095"/>
    </source>
</evidence>
<dbReference type="Gene3D" id="1.20.120.1200">
    <property type="entry name" value="NADH-ubiquinone/plastoquinone oxidoreductase chain 6, subunit NuoJ"/>
    <property type="match status" value="1"/>
</dbReference>
<dbReference type="AlphaFoldDB" id="A0A481YNK5"/>
<name>A0A481YNK5_9METZ</name>
<dbReference type="GeneID" id="39710128"/>
<reference evidence="3" key="1">
    <citation type="submission" date="2018-07" db="EMBL/GenBank/DDBJ databases">
        <authorList>
            <person name="Osigus H.-J."/>
            <person name="Schierwater B."/>
        </authorList>
    </citation>
    <scope>NUCLEOTIDE SEQUENCE</scope>
</reference>
<dbReference type="PANTHER" id="PTHR33269:SF17">
    <property type="entry name" value="NADH-UBIQUINONE OXIDOREDUCTASE CHAIN 6"/>
    <property type="match status" value="1"/>
</dbReference>
<feature type="transmembrane region" description="Helical" evidence="2">
    <location>
        <begin position="134"/>
        <end position="157"/>
    </location>
</feature>
<feature type="transmembrane region" description="Helical" evidence="2">
    <location>
        <begin position="16"/>
        <end position="36"/>
    </location>
</feature>
<dbReference type="GO" id="GO:0008137">
    <property type="term" value="F:NADH dehydrogenase (ubiquinone) activity"/>
    <property type="evidence" value="ECO:0007669"/>
    <property type="project" value="UniProtKB-UniRule"/>
</dbReference>
<feature type="transmembrane region" description="Helical" evidence="2">
    <location>
        <begin position="42"/>
        <end position="62"/>
    </location>
</feature>
<dbReference type="RefSeq" id="YP_009582140.1">
    <property type="nucleotide sequence ID" value="NC_041549.1"/>
</dbReference>
<keyword evidence="2" id="KW-0812">Transmembrane</keyword>
<protein>
    <recommendedName>
        <fullName evidence="1 2">NADH-ubiquinone oxidoreductase chain 6</fullName>
        <ecNumber evidence="2">7.1.1.2</ecNumber>
    </recommendedName>
</protein>
<comment type="function">
    <text evidence="2">Core subunit of the mitochondrial membrane respiratory chain NADH dehydrogenase (Complex I) which catalyzes electron transfer from NADH through the respiratory chain, using ubiquinone as an electron acceptor. Essential for the catalytic activity and assembly of complex I.</text>
</comment>
<evidence type="ECO:0000256" key="2">
    <source>
        <dbReference type="RuleBase" id="RU004430"/>
    </source>
</evidence>
<dbReference type="CTD" id="4541"/>
<dbReference type="Pfam" id="PF00499">
    <property type="entry name" value="Oxidored_q3"/>
    <property type="match status" value="1"/>
</dbReference>
<dbReference type="EMBL" id="MH682141">
    <property type="protein sequence ID" value="QBK82186.1"/>
    <property type="molecule type" value="Genomic_DNA"/>
</dbReference>
<sequence>MTIGGSYRGKKLHPSIYSVFWLILAFIGSSGLFIIIGLEFMGLMLIIIYVGAICIIFLFVIMMIPGEEKNVPKQLVRQQPISYTVFVGTLIGAVLIIELSLVGGNEINFELLETLNGAGQTNLEAIGSVLYFNYYFLFILVSLILLIAMIGTIVLGLHKKQETI</sequence>
<keyword evidence="2" id="KW-0830">Ubiquinone</keyword>
<dbReference type="PANTHER" id="PTHR33269">
    <property type="entry name" value="NADH-UBIQUINONE OXIDOREDUCTASE CHAIN 6"/>
    <property type="match status" value="1"/>
</dbReference>
<comment type="catalytic activity">
    <reaction evidence="2">
        <text>a ubiquinone + NADH + 5 H(+)(in) = a ubiquinol + NAD(+) + 4 H(+)(out)</text>
        <dbReference type="Rhea" id="RHEA:29091"/>
        <dbReference type="Rhea" id="RHEA-COMP:9565"/>
        <dbReference type="Rhea" id="RHEA-COMP:9566"/>
        <dbReference type="ChEBI" id="CHEBI:15378"/>
        <dbReference type="ChEBI" id="CHEBI:16389"/>
        <dbReference type="ChEBI" id="CHEBI:17976"/>
        <dbReference type="ChEBI" id="CHEBI:57540"/>
        <dbReference type="ChEBI" id="CHEBI:57945"/>
        <dbReference type="EC" id="7.1.1.2"/>
    </reaction>
</comment>
<keyword evidence="2 3" id="KW-0496">Mitochondrion</keyword>
<comment type="subcellular location">
    <subcellularLocation>
        <location evidence="2">Mitochondrion membrane</location>
        <topology evidence="2">Multi-pass membrane protein</topology>
    </subcellularLocation>
</comment>
<gene>
    <name evidence="3" type="primary">ND6</name>
</gene>
<keyword evidence="2" id="KW-1133">Transmembrane helix</keyword>
<keyword evidence="2" id="KW-0813">Transport</keyword>
<geneLocation type="mitochondrion" evidence="3"/>
<dbReference type="InterPro" id="IPR001457">
    <property type="entry name" value="NADH_UbQ/plastoQ_OxRdtase_su6"/>
</dbReference>
<evidence type="ECO:0000313" key="3">
    <source>
        <dbReference type="EMBL" id="QBK82186.1"/>
    </source>
</evidence>
<dbReference type="GO" id="GO:0031966">
    <property type="term" value="C:mitochondrial membrane"/>
    <property type="evidence" value="ECO:0007669"/>
    <property type="project" value="UniProtKB-SubCell"/>
</dbReference>
<proteinExistence type="inferred from homology"/>
<keyword evidence="2" id="KW-0472">Membrane</keyword>
<keyword evidence="2" id="KW-1278">Translocase</keyword>
<reference evidence="3" key="2">
    <citation type="journal article" date="2019" name="Curr. Biol.">
        <title>Polyplacotoma mediterranea is a new ramified placozoan species.</title>
        <authorList>
            <person name="Osigus H.J."/>
            <person name="Rolfes S."/>
            <person name="Herzog R."/>
            <person name="Kamm K."/>
            <person name="Schierwater B."/>
        </authorList>
    </citation>
    <scope>NUCLEOTIDE SEQUENCE</scope>
</reference>
<keyword evidence="2" id="KW-0249">Electron transport</keyword>